<evidence type="ECO:0000313" key="4">
    <source>
        <dbReference type="EMBL" id="CEP21854.1"/>
    </source>
</evidence>
<evidence type="ECO:0000256" key="2">
    <source>
        <dbReference type="SAM" id="MobiDB-lite"/>
    </source>
</evidence>
<feature type="region of interest" description="Disordered" evidence="2">
    <location>
        <begin position="83"/>
        <end position="110"/>
    </location>
</feature>
<feature type="domain" description="Zn(2)-C6 fungal-type" evidence="3">
    <location>
        <begin position="28"/>
        <end position="58"/>
    </location>
</feature>
<dbReference type="PANTHER" id="PTHR37534:SF46">
    <property type="entry name" value="ZN(II)2CYS6 TRANSCRIPTION FACTOR (EUROFUNG)"/>
    <property type="match status" value="1"/>
</dbReference>
<dbReference type="SMART" id="SM00066">
    <property type="entry name" value="GAL4"/>
    <property type="match status" value="1"/>
</dbReference>
<proteinExistence type="predicted"/>
<dbReference type="AlphaFoldDB" id="A0A0H5CBL9"/>
<feature type="compositionally biased region" description="Acidic residues" evidence="2">
    <location>
        <begin position="93"/>
        <end position="110"/>
    </location>
</feature>
<dbReference type="InterPro" id="IPR001138">
    <property type="entry name" value="Zn2Cys6_DnaBD"/>
</dbReference>
<dbReference type="Pfam" id="PF00172">
    <property type="entry name" value="Zn_clus"/>
    <property type="match status" value="1"/>
</dbReference>
<dbReference type="GO" id="GO:0000981">
    <property type="term" value="F:DNA-binding transcription factor activity, RNA polymerase II-specific"/>
    <property type="evidence" value="ECO:0007669"/>
    <property type="project" value="InterPro"/>
</dbReference>
<accession>A0A0H5CBL9</accession>
<dbReference type="InterPro" id="IPR036864">
    <property type="entry name" value="Zn2-C6_fun-type_DNA-bd_sf"/>
</dbReference>
<dbReference type="EMBL" id="CDQK01000002">
    <property type="protein sequence ID" value="CEP21854.1"/>
    <property type="molecule type" value="Genomic_DNA"/>
</dbReference>
<dbReference type="CDD" id="cd00067">
    <property type="entry name" value="GAL4"/>
    <property type="match status" value="1"/>
</dbReference>
<dbReference type="PANTHER" id="PTHR37534">
    <property type="entry name" value="TRANSCRIPTIONAL ACTIVATOR PROTEIN UGA3"/>
    <property type="match status" value="1"/>
</dbReference>
<dbReference type="PROSITE" id="PS50048">
    <property type="entry name" value="ZN2_CY6_FUNGAL_2"/>
    <property type="match status" value="1"/>
</dbReference>
<dbReference type="PROSITE" id="PS00463">
    <property type="entry name" value="ZN2_CY6_FUNGAL_1"/>
    <property type="match status" value="1"/>
</dbReference>
<dbReference type="Proteomes" id="UP000038830">
    <property type="component" value="Unassembled WGS sequence"/>
</dbReference>
<evidence type="ECO:0000259" key="3">
    <source>
        <dbReference type="PROSITE" id="PS50048"/>
    </source>
</evidence>
<reference evidence="5" key="1">
    <citation type="journal article" date="2015" name="J. Biotechnol.">
        <title>The structure of the Cyberlindnera jadinii genome and its relation to Candida utilis analyzed by the occurrence of single nucleotide polymorphisms.</title>
        <authorList>
            <person name="Rupp O."/>
            <person name="Brinkrolf K."/>
            <person name="Buerth C."/>
            <person name="Kunigo M."/>
            <person name="Schneider J."/>
            <person name="Jaenicke S."/>
            <person name="Goesmann A."/>
            <person name="Puehler A."/>
            <person name="Jaeger K.-E."/>
            <person name="Ernst J.F."/>
        </authorList>
    </citation>
    <scope>NUCLEOTIDE SEQUENCE [LARGE SCALE GENOMIC DNA]</scope>
    <source>
        <strain evidence="5">ATCC 18201 / CBS 1600 / BCRC 20928 / JCM 3617 / NBRC 0987 / NRRL Y-1542</strain>
    </source>
</reference>
<dbReference type="SUPFAM" id="SSF57701">
    <property type="entry name" value="Zn2/Cys6 DNA-binding domain"/>
    <property type="match status" value="1"/>
</dbReference>
<feature type="compositionally biased region" description="Basic and acidic residues" evidence="2">
    <location>
        <begin position="83"/>
        <end position="92"/>
    </location>
</feature>
<organism evidence="4 5">
    <name type="scientific">Cyberlindnera jadinii (strain ATCC 18201 / CBS 1600 / BCRC 20928 / JCM 3617 / NBRC 0987 / NRRL Y-1542)</name>
    <name type="common">Torula yeast</name>
    <name type="synonym">Candida utilis</name>
    <dbReference type="NCBI Taxonomy" id="983966"/>
    <lineage>
        <taxon>Eukaryota</taxon>
        <taxon>Fungi</taxon>
        <taxon>Dikarya</taxon>
        <taxon>Ascomycota</taxon>
        <taxon>Saccharomycotina</taxon>
        <taxon>Saccharomycetes</taxon>
        <taxon>Phaffomycetales</taxon>
        <taxon>Phaffomycetaceae</taxon>
        <taxon>Cyberlindnera</taxon>
    </lineage>
</organism>
<name>A0A0H5CBL9_CYBJN</name>
<gene>
    <name evidence="4" type="ORF">BN1211_2064</name>
</gene>
<sequence>MATSAEKVTSMMHTFRVRRDDHRRTRSGCFNCRKIKKKCDETRPACGYCSAKCIPCVWPRGNQSLPKGYVVPPVDEALVRKRREEQRARGVDGDEPAELADDSSSSDDDDTYPLVIEQVINFDDVDGKEADRDAGQHEVVELEVEKLPVVLAHESLPLWTPIEESMTDTFISVGAGAFIAALAPQYTHPLLKTENTWTPLVNKHPIMLQVAESCGCAFLSSCKSGLDPIAEVKFSNTMDALIMYMAQADLCADDHLWIGAAFQLMSIGATRVRTFNPHHLMLCLQYSYMLIENKYITEKPVLMIEGGPDSPPKPGELDVDYETDAQIMDLENSIACSVDVSLTTRFERGFLESFIYGYGMCILTGTDHAIQGLPGPFELFYHLRKVLKHSLVPCDVSWMNHPVFGSSFDAFEMAIKASYLLRNQSDPESLPMAKKLLLSAYQYPKPSIAGEAHVNKSKLSALRDSVLLTEAFLKCVKILLKKIIDPNFDLSNDSVQRDVTTARIKLSQIDKDSGVRSISPMCLLIIGLSALYYEDREVILENIFGYSDIVRARYTFSIIDVLEIAWGYRGDLYSTARGLDVLMDDKVMQLLVF</sequence>
<keyword evidence="1" id="KW-0539">Nucleus</keyword>
<evidence type="ECO:0000313" key="5">
    <source>
        <dbReference type="Proteomes" id="UP000038830"/>
    </source>
</evidence>
<evidence type="ECO:0000256" key="1">
    <source>
        <dbReference type="ARBA" id="ARBA00023242"/>
    </source>
</evidence>
<dbReference type="Gene3D" id="4.10.240.10">
    <property type="entry name" value="Zn(2)-C6 fungal-type DNA-binding domain"/>
    <property type="match status" value="1"/>
</dbReference>
<protein>
    <recommendedName>
        <fullName evidence="3">Zn(2)-C6 fungal-type domain-containing protein</fullName>
    </recommendedName>
</protein>
<dbReference type="GO" id="GO:0008270">
    <property type="term" value="F:zinc ion binding"/>
    <property type="evidence" value="ECO:0007669"/>
    <property type="project" value="InterPro"/>
</dbReference>